<feature type="domain" description="Threonine/serine exporter-like N-terminal" evidence="8">
    <location>
        <begin position="386"/>
        <end position="628"/>
    </location>
</feature>
<keyword evidence="3 7" id="KW-1133">Transmembrane helix</keyword>
<evidence type="ECO:0008006" key="12">
    <source>
        <dbReference type="Google" id="ProtNLM"/>
    </source>
</evidence>
<evidence type="ECO:0000259" key="9">
    <source>
        <dbReference type="Pfam" id="PF12821"/>
    </source>
</evidence>
<evidence type="ECO:0000313" key="10">
    <source>
        <dbReference type="EMBL" id="KAK5631374.1"/>
    </source>
</evidence>
<feature type="region of interest" description="Disordered" evidence="6">
    <location>
        <begin position="329"/>
        <end position="360"/>
    </location>
</feature>
<evidence type="ECO:0000256" key="1">
    <source>
        <dbReference type="ARBA" id="ARBA00004141"/>
    </source>
</evidence>
<evidence type="ECO:0000256" key="5">
    <source>
        <dbReference type="ARBA" id="ARBA00034125"/>
    </source>
</evidence>
<evidence type="ECO:0000256" key="2">
    <source>
        <dbReference type="ARBA" id="ARBA00022692"/>
    </source>
</evidence>
<keyword evidence="11" id="KW-1185">Reference proteome</keyword>
<keyword evidence="4 7" id="KW-0472">Membrane</keyword>
<dbReference type="Proteomes" id="UP001305414">
    <property type="component" value="Unassembled WGS sequence"/>
</dbReference>
<dbReference type="GO" id="GO:0016020">
    <property type="term" value="C:membrane"/>
    <property type="evidence" value="ECO:0007669"/>
    <property type="project" value="UniProtKB-SubCell"/>
</dbReference>
<gene>
    <name evidence="10" type="ORF">RRF57_007088</name>
</gene>
<evidence type="ECO:0000256" key="7">
    <source>
        <dbReference type="SAM" id="Phobius"/>
    </source>
</evidence>
<feature type="region of interest" description="Disordered" evidence="6">
    <location>
        <begin position="1"/>
        <end position="109"/>
    </location>
</feature>
<comment type="caution">
    <text evidence="10">The sequence shown here is derived from an EMBL/GenBank/DDBJ whole genome shotgun (WGS) entry which is preliminary data.</text>
</comment>
<feature type="transmembrane region" description="Helical" evidence="7">
    <location>
        <begin position="649"/>
        <end position="666"/>
    </location>
</feature>
<feature type="transmembrane region" description="Helical" evidence="7">
    <location>
        <begin position="574"/>
        <end position="596"/>
    </location>
</feature>
<feature type="transmembrane region" description="Helical" evidence="7">
    <location>
        <begin position="696"/>
        <end position="716"/>
    </location>
</feature>
<proteinExistence type="inferred from homology"/>
<feature type="transmembrane region" description="Helical" evidence="7">
    <location>
        <begin position="608"/>
        <end position="629"/>
    </location>
</feature>
<evidence type="ECO:0000256" key="3">
    <source>
        <dbReference type="ARBA" id="ARBA00022989"/>
    </source>
</evidence>
<keyword evidence="2 7" id="KW-0812">Transmembrane</keyword>
<dbReference type="Pfam" id="PF12821">
    <property type="entry name" value="ThrE_2"/>
    <property type="match status" value="1"/>
</dbReference>
<reference evidence="10 11" key="1">
    <citation type="submission" date="2023-10" db="EMBL/GenBank/DDBJ databases">
        <title>Draft genome sequence of Xylaria bambusicola isolate GMP-LS, the root and basal stem rot pathogen of sugarcane in Indonesia.</title>
        <authorList>
            <person name="Selvaraj P."/>
            <person name="Muralishankar V."/>
            <person name="Muruganantham S."/>
            <person name="Sp S."/>
            <person name="Haryani S."/>
            <person name="Lau K.J.X."/>
            <person name="Naqvi N.I."/>
        </authorList>
    </citation>
    <scope>NUCLEOTIDE SEQUENCE [LARGE SCALE GENOMIC DNA]</scope>
    <source>
        <strain evidence="10">GMP-LS</strain>
    </source>
</reference>
<feature type="transmembrane region" description="Helical" evidence="7">
    <location>
        <begin position="723"/>
        <end position="742"/>
    </location>
</feature>
<feature type="region of interest" description="Disordered" evidence="6">
    <location>
        <begin position="178"/>
        <end position="202"/>
    </location>
</feature>
<feature type="compositionally biased region" description="Polar residues" evidence="6">
    <location>
        <begin position="1"/>
        <end position="34"/>
    </location>
</feature>
<sequence>MEGGQQPSSENDRPSSSGSSDRVQNTTPPSNGTTTKKEKGRVRFNTTADVEPPAMLQQLRASKDSQEVAEPKPRPSVLRGNSYNSVLDFPNADEEHDPNSEEAMSARAAQERAQYIAAMVLGSRSMAESEIASINSDIETLHGGQDNHEDNKDNEDHENSDQPRRRSSILHDLAHKLGNLPFAGHGDNHQEDHEKTSGELRRFHSKEAYDLVRSYGHRNRVSYDLAKANPNTTARSSPQVTPTEERDAELWIPPPKQFRGSALSHLLKLYRQHDDQPPSYPHSDVSGTTTPGSSGMATPTRKWYYKNNDKNKSTDTLTNLVEASARLVSATAGTESPASGAHPKRPKRPKSKRSHSARLLKLGRPRVEDEIRITINIAETLSRQKYVVEMCKALMMYGAPTHRLEEYLTMTARVLEIDGQFLYLPGCMIISFDDGQTHTTEVKIVRSAQGIDLGKLKDIHEIYKSVLHDVYSVDEATGRISFIIAAKDKFHPWLRVLVFGLASAAVAPFAFGGRWVDLPFCFLFGSMVGALQIIVAPRSALYNNLFEISAAVLTSFLARAFGSIRGGKLFCFSAMAQSSIALILPGWIVLSAALELQSRALVPGSIRLVYAIIYSSFLGFGITVGTVLYGLFDSNATSATTCTNTMNPHLAFIFVPLFTICLAVVNQAKWKQLPVMVLISFAGYLVNFFSSPKFRAAPQIANVLGAFTVGVCANLYSRLKHGVAVTALLPAIFVQVPSGLAATGSLLSGLNVANQINNHNQPINVTSTAPIDDAASNVNNIVFNVAGSMIQIAIGITLGLFLSALIIYPLGKRRSGLWTL</sequence>
<name>A0AAN7UQ22_9PEZI</name>
<dbReference type="EMBL" id="JAWHQM010000019">
    <property type="protein sequence ID" value="KAK5631374.1"/>
    <property type="molecule type" value="Genomic_DNA"/>
</dbReference>
<dbReference type="InterPro" id="IPR010619">
    <property type="entry name" value="ThrE-like_N"/>
</dbReference>
<feature type="region of interest" description="Disordered" evidence="6">
    <location>
        <begin position="132"/>
        <end position="166"/>
    </location>
</feature>
<feature type="region of interest" description="Disordered" evidence="6">
    <location>
        <begin position="273"/>
        <end position="311"/>
    </location>
</feature>
<evidence type="ECO:0000313" key="11">
    <source>
        <dbReference type="Proteomes" id="UP001305414"/>
    </source>
</evidence>
<feature type="compositionally biased region" description="Polar residues" evidence="6">
    <location>
        <begin position="285"/>
        <end position="297"/>
    </location>
</feature>
<feature type="transmembrane region" description="Helical" evidence="7">
    <location>
        <begin position="517"/>
        <end position="535"/>
    </location>
</feature>
<dbReference type="AlphaFoldDB" id="A0AAN7UQ22"/>
<protein>
    <recommendedName>
        <fullName evidence="12">Threonine/serine exporter-like N-terminal domain-containing protein</fullName>
    </recommendedName>
</protein>
<comment type="subcellular location">
    <subcellularLocation>
        <location evidence="1">Membrane</location>
        <topology evidence="1">Multi-pass membrane protein</topology>
    </subcellularLocation>
</comment>
<dbReference type="InterPro" id="IPR051361">
    <property type="entry name" value="ThrE/Ser_Exporter"/>
</dbReference>
<evidence type="ECO:0000256" key="6">
    <source>
        <dbReference type="SAM" id="MobiDB-lite"/>
    </source>
</evidence>
<accession>A0AAN7UQ22</accession>
<comment type="similarity">
    <text evidence="5">Belongs to the ThrE exporter (TC 2.A.79) family.</text>
</comment>
<evidence type="ECO:0000259" key="8">
    <source>
        <dbReference type="Pfam" id="PF06738"/>
    </source>
</evidence>
<feature type="compositionally biased region" description="Basic residues" evidence="6">
    <location>
        <begin position="342"/>
        <end position="360"/>
    </location>
</feature>
<dbReference type="PANTHER" id="PTHR31082">
    <property type="entry name" value="PHEROMONE-REGULATED MEMBRANE PROTEIN 10"/>
    <property type="match status" value="1"/>
</dbReference>
<feature type="compositionally biased region" description="Basic and acidic residues" evidence="6">
    <location>
        <begin position="186"/>
        <end position="202"/>
    </location>
</feature>
<feature type="transmembrane region" description="Helical" evidence="7">
    <location>
        <begin position="673"/>
        <end position="690"/>
    </location>
</feature>
<dbReference type="GO" id="GO:0022857">
    <property type="term" value="F:transmembrane transporter activity"/>
    <property type="evidence" value="ECO:0007669"/>
    <property type="project" value="InterPro"/>
</dbReference>
<feature type="transmembrane region" description="Helical" evidence="7">
    <location>
        <begin position="493"/>
        <end position="511"/>
    </location>
</feature>
<organism evidence="10 11">
    <name type="scientific">Xylaria bambusicola</name>
    <dbReference type="NCBI Taxonomy" id="326684"/>
    <lineage>
        <taxon>Eukaryota</taxon>
        <taxon>Fungi</taxon>
        <taxon>Dikarya</taxon>
        <taxon>Ascomycota</taxon>
        <taxon>Pezizomycotina</taxon>
        <taxon>Sordariomycetes</taxon>
        <taxon>Xylariomycetidae</taxon>
        <taxon>Xylariales</taxon>
        <taxon>Xylariaceae</taxon>
        <taxon>Xylaria</taxon>
    </lineage>
</organism>
<evidence type="ECO:0000256" key="4">
    <source>
        <dbReference type="ARBA" id="ARBA00023136"/>
    </source>
</evidence>
<feature type="compositionally biased region" description="Basic and acidic residues" evidence="6">
    <location>
        <begin position="61"/>
        <end position="73"/>
    </location>
</feature>
<feature type="domain" description="Threonine/Serine exporter ThrE" evidence="9">
    <location>
        <begin position="652"/>
        <end position="805"/>
    </location>
</feature>
<dbReference type="Pfam" id="PF06738">
    <property type="entry name" value="ThrE"/>
    <property type="match status" value="1"/>
</dbReference>
<dbReference type="InterPro" id="IPR024528">
    <property type="entry name" value="ThrE_2"/>
</dbReference>
<feature type="transmembrane region" description="Helical" evidence="7">
    <location>
        <begin position="789"/>
        <end position="810"/>
    </location>
</feature>
<feature type="compositionally biased region" description="Basic and acidic residues" evidence="6">
    <location>
        <begin position="145"/>
        <end position="164"/>
    </location>
</feature>
<dbReference type="PANTHER" id="PTHR31082:SF4">
    <property type="entry name" value="PHEROMONE-REGULATED MEMBRANE PROTEIN 10"/>
    <property type="match status" value="1"/>
</dbReference>